<feature type="transmembrane region" description="Helical" evidence="2">
    <location>
        <begin position="41"/>
        <end position="59"/>
    </location>
</feature>
<keyword evidence="2" id="KW-0812">Transmembrane</keyword>
<organism evidence="3 4">
    <name type="scientific">Streptomyces daqingensis</name>
    <dbReference type="NCBI Taxonomy" id="1472640"/>
    <lineage>
        <taxon>Bacteria</taxon>
        <taxon>Bacillati</taxon>
        <taxon>Actinomycetota</taxon>
        <taxon>Actinomycetes</taxon>
        <taxon>Kitasatosporales</taxon>
        <taxon>Streptomycetaceae</taxon>
        <taxon>Streptomyces</taxon>
    </lineage>
</organism>
<dbReference type="Proteomes" id="UP000631535">
    <property type="component" value="Unassembled WGS sequence"/>
</dbReference>
<keyword evidence="2" id="KW-1133">Transmembrane helix</keyword>
<reference evidence="4" key="1">
    <citation type="journal article" date="2019" name="Int. J. Syst. Evol. Microbiol.">
        <title>The Global Catalogue of Microorganisms (GCM) 10K type strain sequencing project: providing services to taxonomists for standard genome sequencing and annotation.</title>
        <authorList>
            <consortium name="The Broad Institute Genomics Platform"/>
            <consortium name="The Broad Institute Genome Sequencing Center for Infectious Disease"/>
            <person name="Wu L."/>
            <person name="Ma J."/>
        </authorList>
    </citation>
    <scope>NUCLEOTIDE SEQUENCE [LARGE SCALE GENOMIC DNA]</scope>
    <source>
        <strain evidence="4">CGMCC 4.7178</strain>
    </source>
</reference>
<evidence type="ECO:0000256" key="2">
    <source>
        <dbReference type="SAM" id="Phobius"/>
    </source>
</evidence>
<protein>
    <recommendedName>
        <fullName evidence="5">Sugar kinase</fullName>
    </recommendedName>
</protein>
<proteinExistence type="predicted"/>
<keyword evidence="4" id="KW-1185">Reference proteome</keyword>
<gene>
    <name evidence="3" type="ORF">GCM10012287_09360</name>
</gene>
<evidence type="ECO:0000256" key="1">
    <source>
        <dbReference type="SAM" id="MobiDB-lite"/>
    </source>
</evidence>
<sequence length="205" mass="23254">MTTTSTTSTTDDDSQADSPMDATPAHVRSAQRPPHRPRHRLLTLLIVVLLIAVPGGYLVRSAFQSRDSGEDKQRKAAATNLTYGWPSKVQRNVYDVPLPAQSSHHAFYEDNSWKTSSLYVQFRTSQKRLDDFLEDVGTDRAALKKGEVTIGEKHADHIGWDFNREDRDWAGTTYRQKQGRPTVSITVDRTYESRPRVYVVSTVKF</sequence>
<name>A0ABQ2LWJ7_9ACTN</name>
<feature type="region of interest" description="Disordered" evidence="1">
    <location>
        <begin position="1"/>
        <end position="35"/>
    </location>
</feature>
<dbReference type="EMBL" id="BMMP01000002">
    <property type="protein sequence ID" value="GGO44240.1"/>
    <property type="molecule type" value="Genomic_DNA"/>
</dbReference>
<comment type="caution">
    <text evidence="3">The sequence shown here is derived from an EMBL/GenBank/DDBJ whole genome shotgun (WGS) entry which is preliminary data.</text>
</comment>
<evidence type="ECO:0008006" key="5">
    <source>
        <dbReference type="Google" id="ProtNLM"/>
    </source>
</evidence>
<evidence type="ECO:0000313" key="4">
    <source>
        <dbReference type="Proteomes" id="UP000631535"/>
    </source>
</evidence>
<dbReference type="RefSeq" id="WP_308424113.1">
    <property type="nucleotide sequence ID" value="NZ_BMMP01000002.1"/>
</dbReference>
<keyword evidence="2" id="KW-0472">Membrane</keyword>
<evidence type="ECO:0000313" key="3">
    <source>
        <dbReference type="EMBL" id="GGO44240.1"/>
    </source>
</evidence>
<accession>A0ABQ2LWJ7</accession>